<evidence type="ECO:0000313" key="3">
    <source>
        <dbReference type="EMBL" id="GBG69026.1"/>
    </source>
</evidence>
<sequence length="521" mass="58539">METMEVIKQVWDSGRFPYFFEMIGFSDLVKLARAWDSNREGFQAEIERLGTDLERLKVDYTQECIVLSKREARVEQIFLKAWGLSDSHLLDLIPAVPTPPLARPPTQQPGGPHPTQAADSPAFAFNDDEIAEMQQAIAAISSLVHQPPPRRVSISRAARMSLSSRQFTAFVPLASTHWVWHTSIGYKHCVWKMDTYNHLAPISLRAFQFLAGLTDEQVRKCRARAYTAQMNYCGKSVSPFAPCELLFPLMSYLDPEKCGQSTPVMWHKAIKPPPALDLRNLRKIWSVDRPYLKCSCKQEDGGKDCPGGPLWMDHAFWFLLAHSDVLFLTMSSIKVKTSMLVHFMRTTWKEAVIGCITFIFVRELMMDYMAALEQEEVLTAETVIKDERLWRHQLPPTLGRLLLPTRIPARPRKVTPLSRARNTPAQIPGQARLNFSAVNRAGGNVAAEARAQPAAQGAVPAGQQQQQQQEPPPVQRAQEEPQRADADMRPIAAAGSRNSQELDQEPDTAPTRGMLGPIHTS</sequence>
<dbReference type="Gramene" id="GBG43756">
    <property type="protein sequence ID" value="GBG43756"/>
    <property type="gene ID" value="CBR_g77333"/>
</dbReference>
<feature type="compositionally biased region" description="Basic and acidic residues" evidence="1">
    <location>
        <begin position="477"/>
        <end position="488"/>
    </location>
</feature>
<evidence type="ECO:0000313" key="2">
    <source>
        <dbReference type="EMBL" id="GBG43756.1"/>
    </source>
</evidence>
<dbReference type="AlphaFoldDB" id="A0A388JKC5"/>
<reference evidence="2 4" key="1">
    <citation type="journal article" date="2018" name="Cell">
        <title>The Chara Genome: Secondary Complexity and Implications for Plant Terrestrialization.</title>
        <authorList>
            <person name="Nishiyama T."/>
            <person name="Sakayama H."/>
            <person name="Vries J.D."/>
            <person name="Buschmann H."/>
            <person name="Saint-Marcoux D."/>
            <person name="Ullrich K.K."/>
            <person name="Haas F.B."/>
            <person name="Vanderstraeten L."/>
            <person name="Becker D."/>
            <person name="Lang D."/>
            <person name="Vosolsobe S."/>
            <person name="Rombauts S."/>
            <person name="Wilhelmsson P.K.I."/>
            <person name="Janitza P."/>
            <person name="Kern R."/>
            <person name="Heyl A."/>
            <person name="Rumpler F."/>
            <person name="Villalobos L.I.A.C."/>
            <person name="Clay J.M."/>
            <person name="Skokan R."/>
            <person name="Toyoda A."/>
            <person name="Suzuki Y."/>
            <person name="Kagoshima H."/>
            <person name="Schijlen E."/>
            <person name="Tajeshwar N."/>
            <person name="Catarino B."/>
            <person name="Hetherington A.J."/>
            <person name="Saltykova A."/>
            <person name="Bonnot C."/>
            <person name="Breuninger H."/>
            <person name="Symeonidi A."/>
            <person name="Radhakrishnan G.V."/>
            <person name="Van Nieuwerburgh F."/>
            <person name="Deforce D."/>
            <person name="Chang C."/>
            <person name="Karol K.G."/>
            <person name="Hedrich R."/>
            <person name="Ulvskov P."/>
            <person name="Glockner G."/>
            <person name="Delwiche C.F."/>
            <person name="Petrasek J."/>
            <person name="Van de Peer Y."/>
            <person name="Friml J."/>
            <person name="Beilby M."/>
            <person name="Dolan L."/>
            <person name="Kohara Y."/>
            <person name="Sugano S."/>
            <person name="Fujiyama A."/>
            <person name="Delaux P.-M."/>
            <person name="Quint M."/>
            <person name="TheiBen G."/>
            <person name="Hagemann M."/>
            <person name="Harholt J."/>
            <person name="Dunand C."/>
            <person name="Zachgo S."/>
            <person name="Langdale J."/>
            <person name="Maumus F."/>
            <person name="Straeten D.V.D."/>
            <person name="Gould S.B."/>
            <person name="Rensing S.A."/>
        </authorList>
    </citation>
    <scope>NUCLEOTIDE SEQUENCE [LARGE SCALE GENOMIC DNA]</scope>
    <source>
        <strain evidence="2 4">S276</strain>
    </source>
</reference>
<feature type="region of interest" description="Disordered" evidence="1">
    <location>
        <begin position="100"/>
        <end position="119"/>
    </location>
</feature>
<dbReference type="EMBL" id="BFEA01000109">
    <property type="protein sequence ID" value="GBG69026.1"/>
    <property type="molecule type" value="Genomic_DNA"/>
</dbReference>
<keyword evidence="4" id="KW-1185">Reference proteome</keyword>
<dbReference type="EMBL" id="BFEA01003171">
    <property type="protein sequence ID" value="GBG43756.1"/>
    <property type="molecule type" value="Genomic_DNA"/>
</dbReference>
<proteinExistence type="predicted"/>
<comment type="caution">
    <text evidence="2">The sequence shown here is derived from an EMBL/GenBank/DDBJ whole genome shotgun (WGS) entry which is preliminary data.</text>
</comment>
<accession>A0A388JKC5</accession>
<dbReference type="Gramene" id="GBG69026">
    <property type="protein sequence ID" value="GBG69026"/>
    <property type="gene ID" value="CBR_g3724"/>
</dbReference>
<evidence type="ECO:0000313" key="4">
    <source>
        <dbReference type="Proteomes" id="UP000265515"/>
    </source>
</evidence>
<organism evidence="2 4">
    <name type="scientific">Chara braunii</name>
    <name type="common">Braun's stonewort</name>
    <dbReference type="NCBI Taxonomy" id="69332"/>
    <lineage>
        <taxon>Eukaryota</taxon>
        <taxon>Viridiplantae</taxon>
        <taxon>Streptophyta</taxon>
        <taxon>Charophyceae</taxon>
        <taxon>Charales</taxon>
        <taxon>Characeae</taxon>
        <taxon>Chara</taxon>
    </lineage>
</organism>
<evidence type="ECO:0000256" key="1">
    <source>
        <dbReference type="SAM" id="MobiDB-lite"/>
    </source>
</evidence>
<gene>
    <name evidence="3" type="ORF">CBR_g3724</name>
    <name evidence="2" type="ORF">CBR_g77333</name>
</gene>
<feature type="compositionally biased region" description="Low complexity" evidence="1">
    <location>
        <begin position="446"/>
        <end position="469"/>
    </location>
</feature>
<feature type="region of interest" description="Disordered" evidence="1">
    <location>
        <begin position="444"/>
        <end position="521"/>
    </location>
</feature>
<dbReference type="Proteomes" id="UP000265515">
    <property type="component" value="Unassembled WGS sequence"/>
</dbReference>
<name>A0A388JKC5_CHABU</name>
<protein>
    <submittedName>
        <fullName evidence="2">Uncharacterized protein</fullName>
    </submittedName>
</protein>